<dbReference type="GO" id="GO:0003677">
    <property type="term" value="F:DNA binding"/>
    <property type="evidence" value="ECO:0007669"/>
    <property type="project" value="UniProtKB-KW"/>
</dbReference>
<keyword evidence="1" id="KW-0547">Nucleotide-binding</keyword>
<dbReference type="GO" id="GO:0043138">
    <property type="term" value="F:3'-5' DNA helicase activity"/>
    <property type="evidence" value="ECO:0007669"/>
    <property type="project" value="TreeGrafter"/>
</dbReference>
<evidence type="ECO:0000313" key="5">
    <source>
        <dbReference type="EMBL" id="KKP65974.1"/>
    </source>
</evidence>
<evidence type="ECO:0000256" key="1">
    <source>
        <dbReference type="ARBA" id="ARBA00022741"/>
    </source>
</evidence>
<dbReference type="Gene3D" id="3.40.1440.60">
    <property type="entry name" value="PriA, 3(prime) DNA-binding domain"/>
    <property type="match status" value="1"/>
</dbReference>
<dbReference type="PANTHER" id="PTHR30580:SF0">
    <property type="entry name" value="PRIMOSOMAL PROTEIN N"/>
    <property type="match status" value="1"/>
</dbReference>
<feature type="domain" description="Primosomal protein N' 3' DNA-binding" evidence="4">
    <location>
        <begin position="9"/>
        <end position="105"/>
    </location>
</feature>
<dbReference type="InterPro" id="IPR042115">
    <property type="entry name" value="PriA_3primeBD_sf"/>
</dbReference>
<dbReference type="Gene3D" id="3.40.50.300">
    <property type="entry name" value="P-loop containing nucleotide triphosphate hydrolases"/>
    <property type="match status" value="1"/>
</dbReference>
<keyword evidence="2" id="KW-0067">ATP-binding</keyword>
<name>A0A0G0B9A9_9BACT</name>
<gene>
    <name evidence="5" type="ORF">UR64_C0015G0013</name>
</gene>
<evidence type="ECO:0000313" key="6">
    <source>
        <dbReference type="Proteomes" id="UP000034952"/>
    </source>
</evidence>
<evidence type="ECO:0000259" key="4">
    <source>
        <dbReference type="Pfam" id="PF17764"/>
    </source>
</evidence>
<dbReference type="InterPro" id="IPR041222">
    <property type="entry name" value="PriA_3primeBD"/>
</dbReference>
<protein>
    <submittedName>
        <fullName evidence="5">Primosomal protein N</fullName>
    </submittedName>
</protein>
<dbReference type="EMBL" id="LBPY01000015">
    <property type="protein sequence ID" value="KKP65974.1"/>
    <property type="molecule type" value="Genomic_DNA"/>
</dbReference>
<dbReference type="GO" id="GO:0006310">
    <property type="term" value="P:DNA recombination"/>
    <property type="evidence" value="ECO:0007669"/>
    <property type="project" value="TreeGrafter"/>
</dbReference>
<reference evidence="5 6" key="1">
    <citation type="journal article" date="2015" name="Nature">
        <title>rRNA introns, odd ribosomes, and small enigmatic genomes across a large radiation of phyla.</title>
        <authorList>
            <person name="Brown C.T."/>
            <person name="Hug L.A."/>
            <person name="Thomas B.C."/>
            <person name="Sharon I."/>
            <person name="Castelle C.J."/>
            <person name="Singh A."/>
            <person name="Wilkins M.J."/>
            <person name="Williams K.H."/>
            <person name="Banfield J.F."/>
        </authorList>
    </citation>
    <scope>NUCLEOTIDE SEQUENCE [LARGE SCALE GENOMIC DNA]</scope>
</reference>
<dbReference type="AlphaFoldDB" id="A0A0G0B9A9"/>
<dbReference type="InterPro" id="IPR027417">
    <property type="entry name" value="P-loop_NTPase"/>
</dbReference>
<dbReference type="GO" id="GO:0006302">
    <property type="term" value="P:double-strand break repair"/>
    <property type="evidence" value="ECO:0007669"/>
    <property type="project" value="TreeGrafter"/>
</dbReference>
<proteinExistence type="predicted"/>
<dbReference type="PANTHER" id="PTHR30580">
    <property type="entry name" value="PRIMOSOMAL PROTEIN N"/>
    <property type="match status" value="1"/>
</dbReference>
<dbReference type="GO" id="GO:0006270">
    <property type="term" value="P:DNA replication initiation"/>
    <property type="evidence" value="ECO:0007669"/>
    <property type="project" value="TreeGrafter"/>
</dbReference>
<dbReference type="GO" id="GO:0005524">
    <property type="term" value="F:ATP binding"/>
    <property type="evidence" value="ECO:0007669"/>
    <property type="project" value="UniProtKB-KW"/>
</dbReference>
<comment type="caution">
    <text evidence="5">The sequence shown here is derived from an EMBL/GenBank/DDBJ whole genome shotgun (WGS) entry which is preliminary data.</text>
</comment>
<organism evidence="5 6">
    <name type="scientific">Candidatus Nomurabacteria bacterium GW2011_GWE1_35_16</name>
    <dbReference type="NCBI Taxonomy" id="1618761"/>
    <lineage>
        <taxon>Bacteria</taxon>
        <taxon>Candidatus Nomuraibacteriota</taxon>
    </lineage>
</organism>
<accession>A0A0G0B9A9</accession>
<dbReference type="Pfam" id="PF17764">
    <property type="entry name" value="PriA_3primeBD"/>
    <property type="match status" value="1"/>
</dbReference>
<sequence length="653" mass="74334">MYIVTVIPIQKGFLKENLTYFSPTEIPLGSIVSIPIRSKTTDAIVINIDSARDLKFDLKNADFQLKKIVSVKGSSPFSSAFFNACEKMKDYTVSNTGTIIKSLLPAIFLENIKDLKKVKVENPNEEEKISENVKQEKLIFQALTPDRMSWYRTLIREAFAKKESVFICVPTRFDIEQLKIELTKGISQYVFSFHGDMTKKMLISTYNSCIEEVHPILIIGTGMFLSIPRTDIKTIIVEHENSDAYKQFNRPFIDIRTFAEILSSQNKVKLIFGDTLLRPDTLWRHDEGELGEVASPLFRLPQAERQIVVDMKEQLDDKGSKVFTVLSLSTKKMISYAIEHNESVLLFTIRKGLAGVTVCHDCGHTLLCPTCRTPIVLYGSKQRNATKIVNSRIFMCNKCGYKETTEVRCKECLSWNLTPLGIGTDRVYEEVKSLYPNTKIIQMDKETISTDKEARGKMDEFYKNPGSILIGTEMVFSYINTEVIHSAIISLDGLLSIPSFNITQKILHIMEKLHEITKRNLIIQTRIPENPILEHILNGNVLPLYREDLKERKQFGYPPFKRLIKITFAGSASETEKARSYIDQLLGGYEPQIFSAFVGKVKGQYITNTVIKIGPALWPIPIDDKQMINTHLSENLRRLSPAFSINVDPEDLL</sequence>
<dbReference type="Proteomes" id="UP000034952">
    <property type="component" value="Unassembled WGS sequence"/>
</dbReference>
<evidence type="ECO:0000256" key="3">
    <source>
        <dbReference type="ARBA" id="ARBA00023125"/>
    </source>
</evidence>
<keyword evidence="3" id="KW-0238">DNA-binding</keyword>
<evidence type="ECO:0000256" key="2">
    <source>
        <dbReference type="ARBA" id="ARBA00022840"/>
    </source>
</evidence>